<gene>
    <name evidence="4" type="ORF">LCGC14_1950290</name>
</gene>
<dbReference type="EMBL" id="LAZR01021275">
    <property type="protein sequence ID" value="KKL85883.1"/>
    <property type="molecule type" value="Genomic_DNA"/>
</dbReference>
<sequence>MSELTLRVLSEAEVEKLHEATLELLEKTGIYVGHEEALKVLAKAGARVDEASGRVRFPRAMVEELLKAAVPTVTETGLNGKTLQVGGPNRYYMSLILDPFVVDYRDGLRRPVLEDVRRHTILGESLDRVNSMMRMQFPVSDIPEPDCYYKTMEVFLRHSTKHTAAYPTSEANCRDWMDVTAVIAEAAGLDVETTPLLSMAVAITSPLQVHGLNIEIMKMAISRCYPVIPTVCPMAGTTSPYSIAGTSLIANAESLIPVLIVQCFKPGHPVFYAVGPSVSDMRSGHDLYYRAEKMLLKLAGVRMGKYYGLPLAGEAGGTLTHRADVQNGAESMMYLLAAVTGQNVIGGLGSLYNANGMSAEQIVMQCGIADMAEFVSRGVDTSDYKLALDSIDRVGPGGNFLTDSLTLEQLRGDEFFNSPYVDLTGGYTPDAPG</sequence>
<evidence type="ECO:0000256" key="3">
    <source>
        <dbReference type="ARBA" id="ARBA00022679"/>
    </source>
</evidence>
<name>A0A0F9FI06_9ZZZZ</name>
<accession>A0A0F9FI06</accession>
<evidence type="ECO:0000256" key="2">
    <source>
        <dbReference type="ARBA" id="ARBA00022603"/>
    </source>
</evidence>
<dbReference type="GO" id="GO:0015948">
    <property type="term" value="P:methanogenesis"/>
    <property type="evidence" value="ECO:0007669"/>
    <property type="project" value="InterPro"/>
</dbReference>
<comment type="similarity">
    <text evidence="1">Belongs to the trimethylamine methyltransferase family.</text>
</comment>
<keyword evidence="3" id="KW-0808">Transferase</keyword>
<evidence type="ECO:0008006" key="5">
    <source>
        <dbReference type="Google" id="ProtNLM"/>
    </source>
</evidence>
<dbReference type="AlphaFoldDB" id="A0A0F9FI06"/>
<dbReference type="Gene3D" id="3.20.20.480">
    <property type="entry name" value="Trimethylamine methyltransferase-like"/>
    <property type="match status" value="1"/>
</dbReference>
<dbReference type="GO" id="GO:0008168">
    <property type="term" value="F:methyltransferase activity"/>
    <property type="evidence" value="ECO:0007669"/>
    <property type="project" value="UniProtKB-KW"/>
</dbReference>
<proteinExistence type="inferred from homology"/>
<evidence type="ECO:0000313" key="4">
    <source>
        <dbReference type="EMBL" id="KKL85883.1"/>
    </source>
</evidence>
<reference evidence="4" key="1">
    <citation type="journal article" date="2015" name="Nature">
        <title>Complex archaea that bridge the gap between prokaryotes and eukaryotes.</title>
        <authorList>
            <person name="Spang A."/>
            <person name="Saw J.H."/>
            <person name="Jorgensen S.L."/>
            <person name="Zaremba-Niedzwiedzka K."/>
            <person name="Martijn J."/>
            <person name="Lind A.E."/>
            <person name="van Eijk R."/>
            <person name="Schleper C."/>
            <person name="Guy L."/>
            <person name="Ettema T.J."/>
        </authorList>
    </citation>
    <scope>NUCLEOTIDE SEQUENCE</scope>
</reference>
<dbReference type="InterPro" id="IPR010426">
    <property type="entry name" value="MTTB_MeTrfase"/>
</dbReference>
<dbReference type="Pfam" id="PF06253">
    <property type="entry name" value="MTTB"/>
    <property type="match status" value="1"/>
</dbReference>
<organism evidence="4">
    <name type="scientific">marine sediment metagenome</name>
    <dbReference type="NCBI Taxonomy" id="412755"/>
    <lineage>
        <taxon>unclassified sequences</taxon>
        <taxon>metagenomes</taxon>
        <taxon>ecological metagenomes</taxon>
    </lineage>
</organism>
<dbReference type="GO" id="GO:0032259">
    <property type="term" value="P:methylation"/>
    <property type="evidence" value="ECO:0007669"/>
    <property type="project" value="UniProtKB-KW"/>
</dbReference>
<keyword evidence="2" id="KW-0489">Methyltransferase</keyword>
<comment type="caution">
    <text evidence="4">The sequence shown here is derived from an EMBL/GenBank/DDBJ whole genome shotgun (WGS) entry which is preliminary data.</text>
</comment>
<dbReference type="InterPro" id="IPR038601">
    <property type="entry name" value="MttB-like_sf"/>
</dbReference>
<evidence type="ECO:0000256" key="1">
    <source>
        <dbReference type="ARBA" id="ARBA00007137"/>
    </source>
</evidence>
<feature type="non-terminal residue" evidence="4">
    <location>
        <position position="433"/>
    </location>
</feature>
<protein>
    <recommendedName>
        <fullName evidence="5">Trimethylamine methyltransferase</fullName>
    </recommendedName>
</protein>